<organism evidence="6 7">
    <name type="scientific">Tamaricihabitans halophyticus</name>
    <dbReference type="NCBI Taxonomy" id="1262583"/>
    <lineage>
        <taxon>Bacteria</taxon>
        <taxon>Bacillati</taxon>
        <taxon>Actinomycetota</taxon>
        <taxon>Actinomycetes</taxon>
        <taxon>Pseudonocardiales</taxon>
        <taxon>Pseudonocardiaceae</taxon>
        <taxon>Tamaricihabitans</taxon>
    </lineage>
</organism>
<dbReference type="AlphaFoldDB" id="A0A4R2QKQ5"/>
<dbReference type="Gene3D" id="1.10.10.60">
    <property type="entry name" value="Homeodomain-like"/>
    <property type="match status" value="1"/>
</dbReference>
<keyword evidence="3" id="KW-0804">Transcription</keyword>
<evidence type="ECO:0000256" key="3">
    <source>
        <dbReference type="ARBA" id="ARBA00023163"/>
    </source>
</evidence>
<sequence>MTARGRPRAFDRDEVLDKAMRLFWERGYEAVALADITAVTGINSPSLYAAYGAKEELFRAAVRRYNEQGSPVQNALATQPTARLTIEVMLRDSARTYTDPANPRGCMVVLAATNCTQDNAAIQDFLADCRRTDRDQLRDRLARGVTEGELPKGTDPTALADFFHTVLYGLSIRARDGASTAELLAIVDTALAAWPPETG</sequence>
<feature type="domain" description="HTH tetR-type" evidence="4">
    <location>
        <begin position="16"/>
        <end position="61"/>
    </location>
</feature>
<dbReference type="InterPro" id="IPR036271">
    <property type="entry name" value="Tet_transcr_reg_TetR-rel_C_sf"/>
</dbReference>
<dbReference type="Pfam" id="PF00440">
    <property type="entry name" value="TetR_N"/>
    <property type="match status" value="1"/>
</dbReference>
<dbReference type="GO" id="GO:0003677">
    <property type="term" value="F:DNA binding"/>
    <property type="evidence" value="ECO:0007669"/>
    <property type="project" value="UniProtKB-KW"/>
</dbReference>
<dbReference type="Gene3D" id="1.10.357.10">
    <property type="entry name" value="Tetracycline Repressor, domain 2"/>
    <property type="match status" value="1"/>
</dbReference>
<name>A0A4R2QKQ5_9PSEU</name>
<dbReference type="Pfam" id="PF16925">
    <property type="entry name" value="TetR_C_13"/>
    <property type="match status" value="1"/>
</dbReference>
<evidence type="ECO:0000313" key="6">
    <source>
        <dbReference type="EMBL" id="TCP49354.1"/>
    </source>
</evidence>
<dbReference type="PRINTS" id="PR00455">
    <property type="entry name" value="HTHTETR"/>
</dbReference>
<keyword evidence="1" id="KW-0805">Transcription regulation</keyword>
<reference evidence="6 7" key="1">
    <citation type="submission" date="2019-03" db="EMBL/GenBank/DDBJ databases">
        <title>Genomic Encyclopedia of Type Strains, Phase IV (KMG-IV): sequencing the most valuable type-strain genomes for metagenomic binning, comparative biology and taxonomic classification.</title>
        <authorList>
            <person name="Goeker M."/>
        </authorList>
    </citation>
    <scope>NUCLEOTIDE SEQUENCE [LARGE SCALE GENOMIC DNA]</scope>
    <source>
        <strain evidence="6 7">DSM 45765</strain>
    </source>
</reference>
<feature type="domain" description="Tetracyclin repressor-like C-terminal" evidence="5">
    <location>
        <begin position="92"/>
        <end position="175"/>
    </location>
</feature>
<dbReference type="PANTHER" id="PTHR47506:SF1">
    <property type="entry name" value="HTH-TYPE TRANSCRIPTIONAL REGULATOR YJDC"/>
    <property type="match status" value="1"/>
</dbReference>
<dbReference type="InterPro" id="IPR009057">
    <property type="entry name" value="Homeodomain-like_sf"/>
</dbReference>
<dbReference type="EMBL" id="SLXQ01000009">
    <property type="protein sequence ID" value="TCP49354.1"/>
    <property type="molecule type" value="Genomic_DNA"/>
</dbReference>
<evidence type="ECO:0000313" key="7">
    <source>
        <dbReference type="Proteomes" id="UP000294911"/>
    </source>
</evidence>
<accession>A0A4R2QKQ5</accession>
<dbReference type="InterPro" id="IPR001647">
    <property type="entry name" value="HTH_TetR"/>
</dbReference>
<dbReference type="Proteomes" id="UP000294911">
    <property type="component" value="Unassembled WGS sequence"/>
</dbReference>
<evidence type="ECO:0000259" key="5">
    <source>
        <dbReference type="Pfam" id="PF16925"/>
    </source>
</evidence>
<gene>
    <name evidence="6" type="ORF">EV191_109176</name>
</gene>
<proteinExistence type="predicted"/>
<dbReference type="PANTHER" id="PTHR47506">
    <property type="entry name" value="TRANSCRIPTIONAL REGULATORY PROTEIN"/>
    <property type="match status" value="1"/>
</dbReference>
<evidence type="ECO:0000259" key="4">
    <source>
        <dbReference type="Pfam" id="PF00440"/>
    </source>
</evidence>
<keyword evidence="7" id="KW-1185">Reference proteome</keyword>
<dbReference type="OrthoDB" id="9805134at2"/>
<keyword evidence="2" id="KW-0238">DNA-binding</keyword>
<protein>
    <submittedName>
        <fullName evidence="6">TetR family transcriptional regulator</fullName>
    </submittedName>
</protein>
<dbReference type="InterPro" id="IPR011075">
    <property type="entry name" value="TetR_C"/>
</dbReference>
<comment type="caution">
    <text evidence="6">The sequence shown here is derived from an EMBL/GenBank/DDBJ whole genome shotgun (WGS) entry which is preliminary data.</text>
</comment>
<dbReference type="SUPFAM" id="SSF46689">
    <property type="entry name" value="Homeodomain-like"/>
    <property type="match status" value="1"/>
</dbReference>
<evidence type="ECO:0000256" key="1">
    <source>
        <dbReference type="ARBA" id="ARBA00023015"/>
    </source>
</evidence>
<evidence type="ECO:0000256" key="2">
    <source>
        <dbReference type="ARBA" id="ARBA00023125"/>
    </source>
</evidence>
<dbReference type="RefSeq" id="WP_132878642.1">
    <property type="nucleotide sequence ID" value="NZ_SLXQ01000009.1"/>
</dbReference>
<dbReference type="SUPFAM" id="SSF48498">
    <property type="entry name" value="Tetracyclin repressor-like, C-terminal domain"/>
    <property type="match status" value="1"/>
</dbReference>